<dbReference type="PANTHER" id="PTHR17130:SF14">
    <property type="entry name" value="CYTOCHROME C OXIDASE ASSEMBLY PROTEIN COX16 HOMOLOG, MITOCHONDRIAL"/>
    <property type="match status" value="1"/>
</dbReference>
<evidence type="ECO:0000313" key="9">
    <source>
        <dbReference type="Ensembl" id="ENSCPIP00010009117.1"/>
    </source>
</evidence>
<reference evidence="9" key="2">
    <citation type="submission" date="2025-09" db="UniProtKB">
        <authorList>
            <consortium name="Ensembl"/>
        </authorList>
    </citation>
    <scope>IDENTIFICATION</scope>
</reference>
<evidence type="ECO:0000256" key="3">
    <source>
        <dbReference type="ARBA" id="ARBA00021814"/>
    </source>
</evidence>
<keyword evidence="4" id="KW-0812">Transmembrane</keyword>
<comment type="subcellular location">
    <subcellularLocation>
        <location evidence="1">Mitochondrion inner membrane</location>
        <topology evidence="1">Single-pass membrane protein</topology>
    </subcellularLocation>
</comment>
<keyword evidence="8" id="KW-0472">Membrane</keyword>
<evidence type="ECO:0000313" key="10">
    <source>
        <dbReference type="Proteomes" id="UP000694543"/>
    </source>
</evidence>
<dbReference type="GO" id="GO:0033617">
    <property type="term" value="P:mitochondrial respiratory chain complex IV assembly"/>
    <property type="evidence" value="ECO:0007669"/>
    <property type="project" value="TreeGrafter"/>
</dbReference>
<keyword evidence="7" id="KW-0496">Mitochondrion</keyword>
<dbReference type="AlphaFoldDB" id="A0A8C3LGA3"/>
<dbReference type="Proteomes" id="UP000694543">
    <property type="component" value="Unplaced"/>
</dbReference>
<accession>A0A8C3LGA3</accession>
<dbReference type="GO" id="GO:0005743">
    <property type="term" value="C:mitochondrial inner membrane"/>
    <property type="evidence" value="ECO:0007669"/>
    <property type="project" value="UniProtKB-SubCell"/>
</dbReference>
<dbReference type="InterPro" id="IPR020164">
    <property type="entry name" value="Cyt_c_Oxase_assmbl_COX16"/>
</dbReference>
<keyword evidence="6" id="KW-1133">Transmembrane helix</keyword>
<evidence type="ECO:0000256" key="6">
    <source>
        <dbReference type="ARBA" id="ARBA00022989"/>
    </source>
</evidence>
<keyword evidence="5" id="KW-0999">Mitochondrion inner membrane</keyword>
<sequence length="108" mass="12639">SHHDSHAAATLLCWNTERTATHELYIVGGSFGLREFAQIRYDVHKLHGKIDPALKEKLKQNNVTLETEYKKLEKSDLDNWENIRGPQLWEDSRTVQKQRREAARLKTE</sequence>
<evidence type="ECO:0000256" key="5">
    <source>
        <dbReference type="ARBA" id="ARBA00022792"/>
    </source>
</evidence>
<evidence type="ECO:0000256" key="4">
    <source>
        <dbReference type="ARBA" id="ARBA00022692"/>
    </source>
</evidence>
<comment type="similarity">
    <text evidence="2">Belongs to the COX16 family.</text>
</comment>
<keyword evidence="10" id="KW-1185">Reference proteome</keyword>
<name>A0A8C3LGA3_CHRPC</name>
<dbReference type="Pfam" id="PF14138">
    <property type="entry name" value="COX16"/>
    <property type="match status" value="1"/>
</dbReference>
<dbReference type="PANTHER" id="PTHR17130">
    <property type="entry name" value="MITOCHONDRIAL OUTER MEMBRANE PROTEIN 25"/>
    <property type="match status" value="1"/>
</dbReference>
<protein>
    <recommendedName>
        <fullName evidence="3">Cytochrome c oxidase assembly protein COX16 homolog, mitochondrial</fullName>
    </recommendedName>
</protein>
<organism evidence="9 10">
    <name type="scientific">Chrysolophus pictus</name>
    <name type="common">Golden pheasant</name>
    <name type="synonym">Phasianus pictus</name>
    <dbReference type="NCBI Taxonomy" id="9089"/>
    <lineage>
        <taxon>Eukaryota</taxon>
        <taxon>Metazoa</taxon>
        <taxon>Chordata</taxon>
        <taxon>Craniata</taxon>
        <taxon>Vertebrata</taxon>
        <taxon>Euteleostomi</taxon>
        <taxon>Archelosauria</taxon>
        <taxon>Archosauria</taxon>
        <taxon>Dinosauria</taxon>
        <taxon>Saurischia</taxon>
        <taxon>Theropoda</taxon>
        <taxon>Coelurosauria</taxon>
        <taxon>Aves</taxon>
        <taxon>Neognathae</taxon>
        <taxon>Galloanserae</taxon>
        <taxon>Galliformes</taxon>
        <taxon>Phasianidae</taxon>
        <taxon>Phasianinae</taxon>
        <taxon>Chrysolophus</taxon>
    </lineage>
</organism>
<proteinExistence type="inferred from homology"/>
<evidence type="ECO:0000256" key="2">
    <source>
        <dbReference type="ARBA" id="ARBA00008370"/>
    </source>
</evidence>
<dbReference type="Ensembl" id="ENSCPIT00010010762.1">
    <property type="protein sequence ID" value="ENSCPIP00010009117.1"/>
    <property type="gene ID" value="ENSCPIG00010007085.1"/>
</dbReference>
<reference evidence="9" key="1">
    <citation type="submission" date="2025-08" db="UniProtKB">
        <authorList>
            <consortium name="Ensembl"/>
        </authorList>
    </citation>
    <scope>IDENTIFICATION</scope>
</reference>
<evidence type="ECO:0000256" key="7">
    <source>
        <dbReference type="ARBA" id="ARBA00023128"/>
    </source>
</evidence>
<evidence type="ECO:0000256" key="8">
    <source>
        <dbReference type="ARBA" id="ARBA00023136"/>
    </source>
</evidence>
<evidence type="ECO:0000256" key="1">
    <source>
        <dbReference type="ARBA" id="ARBA00004434"/>
    </source>
</evidence>